<keyword evidence="5 11" id="KW-1133">Transmembrane helix</keyword>
<protein>
    <recommendedName>
        <fullName evidence="11">Chloride channel protein</fullName>
    </recommendedName>
</protein>
<dbReference type="EMBL" id="CAMXCT010000235">
    <property type="protein sequence ID" value="CAI3975948.1"/>
    <property type="molecule type" value="Genomic_DNA"/>
</dbReference>
<feature type="transmembrane region" description="Helical" evidence="11">
    <location>
        <begin position="102"/>
        <end position="125"/>
    </location>
</feature>
<gene>
    <name evidence="14" type="ORF">C1SCF055_LOCUS4216</name>
</gene>
<name>A0A9P1FH40_9DINO</name>
<dbReference type="Gene3D" id="1.10.3080.10">
    <property type="entry name" value="Clc chloride channel"/>
    <property type="match status" value="1"/>
</dbReference>
<feature type="transmembrane region" description="Helical" evidence="11">
    <location>
        <begin position="360"/>
        <end position="378"/>
    </location>
</feature>
<comment type="subcellular location">
    <subcellularLocation>
        <location evidence="1 11">Membrane</location>
        <topology evidence="1 11">Multi-pass membrane protein</topology>
    </subcellularLocation>
</comment>
<dbReference type="OrthoDB" id="44789at2759"/>
<keyword evidence="9 11" id="KW-0868">Chloride</keyword>
<evidence type="ECO:0000256" key="11">
    <source>
        <dbReference type="RuleBase" id="RU361221"/>
    </source>
</evidence>
<dbReference type="PROSITE" id="PS51371">
    <property type="entry name" value="CBS"/>
    <property type="match status" value="1"/>
</dbReference>
<dbReference type="Pfam" id="PF00654">
    <property type="entry name" value="Voltage_CLC"/>
    <property type="match status" value="1"/>
</dbReference>
<dbReference type="InterPro" id="IPR001807">
    <property type="entry name" value="ClC"/>
</dbReference>
<reference evidence="15" key="2">
    <citation type="submission" date="2024-04" db="EMBL/GenBank/DDBJ databases">
        <authorList>
            <person name="Chen Y."/>
            <person name="Shah S."/>
            <person name="Dougan E. K."/>
            <person name="Thang M."/>
            <person name="Chan C."/>
        </authorList>
    </citation>
    <scope>NUCLEOTIDE SEQUENCE [LARGE SCALE GENOMIC DNA]</scope>
</reference>
<dbReference type="AlphaFoldDB" id="A0A9P1FH40"/>
<keyword evidence="16" id="KW-1185">Reference proteome</keyword>
<evidence type="ECO:0000256" key="6">
    <source>
        <dbReference type="ARBA" id="ARBA00023065"/>
    </source>
</evidence>
<evidence type="ECO:0000256" key="12">
    <source>
        <dbReference type="SAM" id="MobiDB-lite"/>
    </source>
</evidence>
<dbReference type="PANTHER" id="PTHR11689">
    <property type="entry name" value="CHLORIDE CHANNEL PROTEIN CLC FAMILY MEMBER"/>
    <property type="match status" value="1"/>
</dbReference>
<dbReference type="InterPro" id="IPR046342">
    <property type="entry name" value="CBS_dom_sf"/>
</dbReference>
<dbReference type="GO" id="GO:0016020">
    <property type="term" value="C:membrane"/>
    <property type="evidence" value="ECO:0007669"/>
    <property type="project" value="UniProtKB-SubCell"/>
</dbReference>
<feature type="transmembrane region" description="Helical" evidence="11">
    <location>
        <begin position="456"/>
        <end position="474"/>
    </location>
</feature>
<evidence type="ECO:0000256" key="10">
    <source>
        <dbReference type="PROSITE-ProRule" id="PRU00703"/>
    </source>
</evidence>
<feature type="transmembrane region" description="Helical" evidence="11">
    <location>
        <begin position="230"/>
        <end position="255"/>
    </location>
</feature>
<evidence type="ECO:0000313" key="15">
    <source>
        <dbReference type="EMBL" id="CAL1129323.1"/>
    </source>
</evidence>
<feature type="region of interest" description="Disordered" evidence="12">
    <location>
        <begin position="734"/>
        <end position="758"/>
    </location>
</feature>
<keyword evidence="4" id="KW-0677">Repeat</keyword>
<evidence type="ECO:0000313" key="14">
    <source>
        <dbReference type="EMBL" id="CAI3975948.1"/>
    </source>
</evidence>
<keyword evidence="3 11" id="KW-0812">Transmembrane</keyword>
<dbReference type="PANTHER" id="PTHR11689:SF136">
    <property type="entry name" value="H(+)_CL(-) EXCHANGE TRANSPORTER 7"/>
    <property type="match status" value="1"/>
</dbReference>
<dbReference type="Gene3D" id="3.10.580.10">
    <property type="entry name" value="CBS-domain"/>
    <property type="match status" value="1"/>
</dbReference>
<dbReference type="EMBL" id="CAMXCT030000235">
    <property type="protein sequence ID" value="CAL4763260.1"/>
    <property type="molecule type" value="Genomic_DNA"/>
</dbReference>
<evidence type="ECO:0000256" key="7">
    <source>
        <dbReference type="ARBA" id="ARBA00023122"/>
    </source>
</evidence>
<comment type="caution">
    <text evidence="14">The sequence shown here is derived from an EMBL/GenBank/DDBJ whole genome shotgun (WGS) entry which is preliminary data.</text>
</comment>
<evidence type="ECO:0000256" key="2">
    <source>
        <dbReference type="ARBA" id="ARBA00022448"/>
    </source>
</evidence>
<evidence type="ECO:0000313" key="16">
    <source>
        <dbReference type="Proteomes" id="UP001152797"/>
    </source>
</evidence>
<keyword evidence="2 11" id="KW-0813">Transport</keyword>
<feature type="transmembrane region" description="Helical" evidence="11">
    <location>
        <begin position="486"/>
        <end position="513"/>
    </location>
</feature>
<dbReference type="EMBL" id="CAMXCT020000235">
    <property type="protein sequence ID" value="CAL1129323.1"/>
    <property type="molecule type" value="Genomic_DNA"/>
</dbReference>
<comment type="caution">
    <text evidence="11">Lacks conserved residue(s) required for the propagation of feature annotation.</text>
</comment>
<dbReference type="GO" id="GO:0005254">
    <property type="term" value="F:chloride channel activity"/>
    <property type="evidence" value="ECO:0007669"/>
    <property type="project" value="UniProtKB-UniRule"/>
</dbReference>
<dbReference type="InterPro" id="IPR051280">
    <property type="entry name" value="Cl-channel/antiporter"/>
</dbReference>
<comment type="similarity">
    <text evidence="11">Belongs to the chloride channel (TC 2.A.49) family.</text>
</comment>
<organism evidence="14">
    <name type="scientific">Cladocopium goreaui</name>
    <dbReference type="NCBI Taxonomy" id="2562237"/>
    <lineage>
        <taxon>Eukaryota</taxon>
        <taxon>Sar</taxon>
        <taxon>Alveolata</taxon>
        <taxon>Dinophyceae</taxon>
        <taxon>Suessiales</taxon>
        <taxon>Symbiodiniaceae</taxon>
        <taxon>Cladocopium</taxon>
    </lineage>
</organism>
<evidence type="ECO:0000259" key="13">
    <source>
        <dbReference type="PROSITE" id="PS51371"/>
    </source>
</evidence>
<dbReference type="SUPFAM" id="SSF81340">
    <property type="entry name" value="Clc chloride channel"/>
    <property type="match status" value="1"/>
</dbReference>
<keyword evidence="6 11" id="KW-0406">Ion transport</keyword>
<evidence type="ECO:0000256" key="5">
    <source>
        <dbReference type="ARBA" id="ARBA00022989"/>
    </source>
</evidence>
<evidence type="ECO:0000256" key="3">
    <source>
        <dbReference type="ARBA" id="ARBA00022692"/>
    </source>
</evidence>
<keyword evidence="8 11" id="KW-0472">Membrane</keyword>
<reference evidence="14" key="1">
    <citation type="submission" date="2022-10" db="EMBL/GenBank/DDBJ databases">
        <authorList>
            <person name="Chen Y."/>
            <person name="Dougan E. K."/>
            <person name="Chan C."/>
            <person name="Rhodes N."/>
            <person name="Thang M."/>
        </authorList>
    </citation>
    <scope>NUCLEOTIDE SEQUENCE</scope>
</reference>
<dbReference type="InterPro" id="IPR000644">
    <property type="entry name" value="CBS_dom"/>
</dbReference>
<dbReference type="PRINTS" id="PR00762">
    <property type="entry name" value="CLCHANNEL"/>
</dbReference>
<dbReference type="Proteomes" id="UP001152797">
    <property type="component" value="Unassembled WGS sequence"/>
</dbReference>
<feature type="transmembrane region" description="Helical" evidence="11">
    <location>
        <begin position="315"/>
        <end position="339"/>
    </location>
</feature>
<feature type="domain" description="CBS" evidence="13">
    <location>
        <begin position="676"/>
        <end position="734"/>
    </location>
</feature>
<dbReference type="InterPro" id="IPR014743">
    <property type="entry name" value="Cl-channel_core"/>
</dbReference>
<evidence type="ECO:0000256" key="9">
    <source>
        <dbReference type="ARBA" id="ARBA00023214"/>
    </source>
</evidence>
<dbReference type="SUPFAM" id="SSF54631">
    <property type="entry name" value="CBS-domain pair"/>
    <property type="match status" value="1"/>
</dbReference>
<sequence>MTLQTARGLSDQGWFQDMLVALGLAKSITPRKPGSGTPMRGLRRIKTSGPQTHKLPFVVMWGVTLVTAVTMAVINFFTIWIISFAVSWKFSTLQLMVDNLGVWFAILGFTGICSCIALCCTIFIFTCAPAAGGSGAPENKGFLNGNEIPELFTFQNLIGRAIATMLANVTGYPVGREGPTVTMGSNLAYLITHVAALPFVRQWVDVDAPGSATSAATMIDEDRFEHAKRIVCTVGGACGMAMLFDSPIGGIVYMFEEITSSSWPVEVTFRAFAGTSVCALVSRALLNMCGTSTKAFVIYEWNPQPTGWSWRDVPFFILLAVMIGPFSAFHTKACLAVAAARQSVMKRLSSYEPFNKMADAVLYGGIVALTYSLVALSANCKHTAQDAVQFVRYDCEEGKYNPVASLLLTTSEGAVKRLFSRHDANEIHFRNELLAFLSYTSLNIGLTGVPVPSGNFTGSMLIGGLIGRMMGALVRDYGPGMAVSGVYAMVGSASMLAGFKQMAVAVVVFITGAANDLGLIPPLMLAVTISLLLNKLINERGFDEEQILRKAIPFLPPEPPRLMDRVVALDLRDDLPSEATLEPEADYRSIEAALQQDKVDCFPVLKDNICIGFTTRARLQAALEVWQATGFVEHPPGVPRPKANSDAGGEQMGKWISATVARESSFSGNVLPVKRLTERAPYTILEDMPGPRLYALFAKAGAKAACVISENGQFRGMISRKGLISTARRYEEASDQAQYDETIADEDEEQSLVIPSPP</sequence>
<feature type="transmembrane region" description="Helical" evidence="11">
    <location>
        <begin position="55"/>
        <end position="82"/>
    </location>
</feature>
<accession>A0A9P1FH40</accession>
<evidence type="ECO:0000256" key="1">
    <source>
        <dbReference type="ARBA" id="ARBA00004141"/>
    </source>
</evidence>
<evidence type="ECO:0000256" key="8">
    <source>
        <dbReference type="ARBA" id="ARBA00023136"/>
    </source>
</evidence>
<evidence type="ECO:0000256" key="4">
    <source>
        <dbReference type="ARBA" id="ARBA00022737"/>
    </source>
</evidence>
<proteinExistence type="inferred from homology"/>
<keyword evidence="7 10" id="KW-0129">CBS domain</keyword>